<evidence type="ECO:0008006" key="4">
    <source>
        <dbReference type="Google" id="ProtNLM"/>
    </source>
</evidence>
<reference evidence="2 3" key="1">
    <citation type="submission" date="2021-04" db="EMBL/GenBank/DDBJ databases">
        <title>Mariniflexile gromovii gen. nov., sp. nov., a gliding bacterium isolated from the sea urchin Strongylocentrotus intermedius.</title>
        <authorList>
            <person name="Ko S."/>
            <person name="Le V."/>
            <person name="Ahn C.-Y."/>
            <person name="Oh H.-M."/>
        </authorList>
    </citation>
    <scope>NUCLEOTIDE SEQUENCE [LARGE SCALE GENOMIC DNA]</scope>
    <source>
        <strain evidence="2 3">KCTC 12570</strain>
    </source>
</reference>
<proteinExistence type="predicted"/>
<evidence type="ECO:0000256" key="1">
    <source>
        <dbReference type="SAM" id="Phobius"/>
    </source>
</evidence>
<keyword evidence="1" id="KW-0472">Membrane</keyword>
<feature type="transmembrane region" description="Helical" evidence="1">
    <location>
        <begin position="20"/>
        <end position="37"/>
    </location>
</feature>
<keyword evidence="1" id="KW-0812">Transmembrane</keyword>
<keyword evidence="3" id="KW-1185">Reference proteome</keyword>
<evidence type="ECO:0000313" key="3">
    <source>
        <dbReference type="Proteomes" id="UP000670776"/>
    </source>
</evidence>
<keyword evidence="1" id="KW-1133">Transmembrane helix</keyword>
<feature type="transmembrane region" description="Helical" evidence="1">
    <location>
        <begin position="73"/>
        <end position="93"/>
    </location>
</feature>
<feature type="transmembrane region" description="Helical" evidence="1">
    <location>
        <begin position="49"/>
        <end position="66"/>
    </location>
</feature>
<name>A0ABS4C052_9FLAO</name>
<dbReference type="RefSeq" id="WP_209657219.1">
    <property type="nucleotide sequence ID" value="NZ_JAGJCB010000043.1"/>
</dbReference>
<organism evidence="2 3">
    <name type="scientific">Mariniflexile gromovii</name>
    <dbReference type="NCBI Taxonomy" id="362523"/>
    <lineage>
        <taxon>Bacteria</taxon>
        <taxon>Pseudomonadati</taxon>
        <taxon>Bacteroidota</taxon>
        <taxon>Flavobacteriia</taxon>
        <taxon>Flavobacteriales</taxon>
        <taxon>Flavobacteriaceae</taxon>
        <taxon>Mariniflexile</taxon>
    </lineage>
</organism>
<comment type="caution">
    <text evidence="2">The sequence shown here is derived from an EMBL/GenBank/DDBJ whole genome shotgun (WGS) entry which is preliminary data.</text>
</comment>
<dbReference type="Proteomes" id="UP000670776">
    <property type="component" value="Unassembled WGS sequence"/>
</dbReference>
<sequence length="137" mass="16090">MKNGIYITEYLKNEKKQRLIYGGILLLWIFVGLNFVKYKYDFSPFRIDMLILMIVSTLLLIGPIIINRKIMWIGAFGFALLHGLWTTYKVTFGTLVDFHRDYVPSPNWNLNDIGVSILLITVSFLVTWLIWKMKPKK</sequence>
<protein>
    <recommendedName>
        <fullName evidence="4">Transmembrane family 220 protein</fullName>
    </recommendedName>
</protein>
<feature type="transmembrane region" description="Helical" evidence="1">
    <location>
        <begin position="113"/>
        <end position="131"/>
    </location>
</feature>
<evidence type="ECO:0000313" key="2">
    <source>
        <dbReference type="EMBL" id="MBP0905861.1"/>
    </source>
</evidence>
<gene>
    <name evidence="2" type="ORF">J8H85_18745</name>
</gene>
<accession>A0ABS4C052</accession>
<dbReference type="EMBL" id="JAGJCB010000043">
    <property type="protein sequence ID" value="MBP0905861.1"/>
    <property type="molecule type" value="Genomic_DNA"/>
</dbReference>